<keyword evidence="1" id="KW-0812">Transmembrane</keyword>
<evidence type="ECO:0000313" key="3">
    <source>
        <dbReference type="Proteomes" id="UP000277671"/>
    </source>
</evidence>
<protein>
    <submittedName>
        <fullName evidence="2">Uncharacterized protein</fullName>
    </submittedName>
</protein>
<proteinExistence type="predicted"/>
<evidence type="ECO:0000256" key="1">
    <source>
        <dbReference type="SAM" id="Phobius"/>
    </source>
</evidence>
<reference evidence="2 3" key="1">
    <citation type="submission" date="2018-10" db="EMBL/GenBank/DDBJ databases">
        <title>Sequencing the genomes of 1000 actinobacteria strains.</title>
        <authorList>
            <person name="Klenk H.-P."/>
        </authorList>
    </citation>
    <scope>NUCLEOTIDE SEQUENCE [LARGE SCALE GENOMIC DNA]</scope>
    <source>
        <strain evidence="2 3">DSM 45175</strain>
    </source>
</reference>
<keyword evidence="1" id="KW-1133">Transmembrane helix</keyword>
<keyword evidence="3" id="KW-1185">Reference proteome</keyword>
<dbReference type="EMBL" id="RBKT01000001">
    <property type="protein sequence ID" value="RKR89105.1"/>
    <property type="molecule type" value="Genomic_DNA"/>
</dbReference>
<name>A0A495JKA4_9ACTN</name>
<dbReference type="AlphaFoldDB" id="A0A495JKA4"/>
<organism evidence="2 3">
    <name type="scientific">Micromonospora pisi</name>
    <dbReference type="NCBI Taxonomy" id="589240"/>
    <lineage>
        <taxon>Bacteria</taxon>
        <taxon>Bacillati</taxon>
        <taxon>Actinomycetota</taxon>
        <taxon>Actinomycetes</taxon>
        <taxon>Micromonosporales</taxon>
        <taxon>Micromonosporaceae</taxon>
        <taxon>Micromonospora</taxon>
    </lineage>
</organism>
<dbReference type="OrthoDB" id="5189326at2"/>
<keyword evidence="1" id="KW-0472">Membrane</keyword>
<dbReference type="Proteomes" id="UP000277671">
    <property type="component" value="Unassembled WGS sequence"/>
</dbReference>
<dbReference type="SUPFAM" id="SSF63829">
    <property type="entry name" value="Calcium-dependent phosphotriesterase"/>
    <property type="match status" value="1"/>
</dbReference>
<accession>A0A495JKA4</accession>
<gene>
    <name evidence="2" type="ORF">BDK92_3442</name>
</gene>
<comment type="caution">
    <text evidence="2">The sequence shown here is derived from an EMBL/GenBank/DDBJ whole genome shotgun (WGS) entry which is preliminary data.</text>
</comment>
<dbReference type="RefSeq" id="WP_121157612.1">
    <property type="nucleotide sequence ID" value="NZ_RBKT01000001.1"/>
</dbReference>
<sequence>MTDQLEDELIRTLARAGATAPPPETDFVPEVRRRQRRRRQRRVTVAAACAVALTIVGGLGVLRPTETAPTPDPEPITTATDWSGEIPEFATLKSPEQVWPRAVRKLPGTLPNGDEYAVMAIVDRDRYLVVSTARPRGPLVFDTRTGAIRPLADPSTGTGSPIGGGVTSLVVVGEEVVWIADVANPSSAGWLALWAAPLDGRTPPRLLYTYVEMDHVGPHLGTAGDSVYWRQDEGRRPAGIYRIPLTGGEPTLVPGSGAFYLSGLSPWVDTHTRLTPVNGEPTSGELWNLVTGERRPWTAAPTIESLQCDPVLCQAGALHQRPSLQRLDGSGLQPFADRSGTTAGVWGGMTTALDGRFATAWFETALSRFPFVWDRFSGKAAVVKTPRPATATGSFGQNRGSDPWMLTNSGSALVQWSDGKGGTYLLDLRAIR</sequence>
<evidence type="ECO:0000313" key="2">
    <source>
        <dbReference type="EMBL" id="RKR89105.1"/>
    </source>
</evidence>
<feature type="transmembrane region" description="Helical" evidence="1">
    <location>
        <begin position="43"/>
        <end position="62"/>
    </location>
</feature>